<dbReference type="PANTHER" id="PTHR33048:SF47">
    <property type="entry name" value="INTEGRAL MEMBRANE PROTEIN-RELATED"/>
    <property type="match status" value="1"/>
</dbReference>
<comment type="subcellular location">
    <subcellularLocation>
        <location evidence="1">Membrane</location>
        <topology evidence="1">Multi-pass membrane protein</topology>
    </subcellularLocation>
</comment>
<feature type="transmembrane region" description="Helical" evidence="6">
    <location>
        <begin position="12"/>
        <end position="35"/>
    </location>
</feature>
<sequence length="350" mass="38985">MADELGSNSRALSVIVWSTVTVAIAAFVVILRIITRWKILNFLGKDDWFILVAVVFSIGNTICMCLQAIWGFGRHFDTLLGYQIDMFLHPFYFSIISYDVALTLVKLSILFLYLRIFDSSRIRYGCYILLGVVITTGSFIVLSSIFICWPVASFWDKSIPGHCIPFAHLWYSHSALNILTDLAIFVLPLKTIYGLKLPRNQKISLCFVFTLGFFVCIISVFRIPFLKLAATTPDPTWNNNGIAEWSCIEINAAITCASLSTLKPLLSRLFPNLLSSFGPPSVDQFSAHGDIEGTRPARETVGGNMSRTSTGTTVVQSDTDMIYQEHFTETSDMAEKGVSPRLREIPGGST</sequence>
<dbReference type="PANTHER" id="PTHR33048">
    <property type="entry name" value="PTH11-LIKE INTEGRAL MEMBRANE PROTEIN (AFU_ORTHOLOGUE AFUA_5G11245)"/>
    <property type="match status" value="1"/>
</dbReference>
<keyword evidence="2 6" id="KW-0812">Transmembrane</keyword>
<evidence type="ECO:0000313" key="9">
    <source>
        <dbReference type="Proteomes" id="UP000235786"/>
    </source>
</evidence>
<dbReference type="OrthoDB" id="10017208at2759"/>
<dbReference type="Pfam" id="PF20684">
    <property type="entry name" value="Fung_rhodopsin"/>
    <property type="match status" value="1"/>
</dbReference>
<feature type="domain" description="Rhodopsin" evidence="7">
    <location>
        <begin position="31"/>
        <end position="268"/>
    </location>
</feature>
<protein>
    <recommendedName>
        <fullName evidence="7">Rhodopsin domain-containing protein</fullName>
    </recommendedName>
</protein>
<evidence type="ECO:0000313" key="8">
    <source>
        <dbReference type="EMBL" id="PMD45551.1"/>
    </source>
</evidence>
<evidence type="ECO:0000256" key="4">
    <source>
        <dbReference type="ARBA" id="ARBA00023136"/>
    </source>
</evidence>
<evidence type="ECO:0000256" key="3">
    <source>
        <dbReference type="ARBA" id="ARBA00022989"/>
    </source>
</evidence>
<dbReference type="InterPro" id="IPR049326">
    <property type="entry name" value="Rhodopsin_dom_fungi"/>
</dbReference>
<proteinExistence type="inferred from homology"/>
<feature type="transmembrane region" description="Helical" evidence="6">
    <location>
        <begin position="205"/>
        <end position="225"/>
    </location>
</feature>
<dbReference type="Proteomes" id="UP000235786">
    <property type="component" value="Unassembled WGS sequence"/>
</dbReference>
<evidence type="ECO:0000256" key="2">
    <source>
        <dbReference type="ARBA" id="ARBA00022692"/>
    </source>
</evidence>
<evidence type="ECO:0000256" key="6">
    <source>
        <dbReference type="SAM" id="Phobius"/>
    </source>
</evidence>
<reference evidence="8 9" key="1">
    <citation type="submission" date="2016-04" db="EMBL/GenBank/DDBJ databases">
        <title>A degradative enzymes factory behind the ericoid mycorrhizal symbiosis.</title>
        <authorList>
            <consortium name="DOE Joint Genome Institute"/>
            <person name="Martino E."/>
            <person name="Morin E."/>
            <person name="Grelet G."/>
            <person name="Kuo A."/>
            <person name="Kohler A."/>
            <person name="Daghino S."/>
            <person name="Barry K."/>
            <person name="Choi C."/>
            <person name="Cichocki N."/>
            <person name="Clum A."/>
            <person name="Copeland A."/>
            <person name="Hainaut M."/>
            <person name="Haridas S."/>
            <person name="Labutti K."/>
            <person name="Lindquist E."/>
            <person name="Lipzen A."/>
            <person name="Khouja H.-R."/>
            <person name="Murat C."/>
            <person name="Ohm R."/>
            <person name="Olson A."/>
            <person name="Spatafora J."/>
            <person name="Veneault-Fourrey C."/>
            <person name="Henrissat B."/>
            <person name="Grigoriev I."/>
            <person name="Martin F."/>
            <person name="Perotto S."/>
        </authorList>
    </citation>
    <scope>NUCLEOTIDE SEQUENCE [LARGE SCALE GENOMIC DNA]</scope>
    <source>
        <strain evidence="8 9">F</strain>
    </source>
</reference>
<feature type="transmembrane region" description="Helical" evidence="6">
    <location>
        <begin position="175"/>
        <end position="193"/>
    </location>
</feature>
<feature type="transmembrane region" description="Helical" evidence="6">
    <location>
        <begin position="126"/>
        <end position="155"/>
    </location>
</feature>
<dbReference type="InterPro" id="IPR052337">
    <property type="entry name" value="SAT4-like"/>
</dbReference>
<keyword evidence="3 6" id="KW-1133">Transmembrane helix</keyword>
<feature type="transmembrane region" description="Helical" evidence="6">
    <location>
        <begin position="47"/>
        <end position="70"/>
    </location>
</feature>
<evidence type="ECO:0000256" key="1">
    <source>
        <dbReference type="ARBA" id="ARBA00004141"/>
    </source>
</evidence>
<dbReference type="STRING" id="1149755.A0A2J6S469"/>
<organism evidence="8 9">
    <name type="scientific">Hyaloscypha variabilis (strain UAMH 11265 / GT02V1 / F)</name>
    <name type="common">Meliniomyces variabilis</name>
    <dbReference type="NCBI Taxonomy" id="1149755"/>
    <lineage>
        <taxon>Eukaryota</taxon>
        <taxon>Fungi</taxon>
        <taxon>Dikarya</taxon>
        <taxon>Ascomycota</taxon>
        <taxon>Pezizomycotina</taxon>
        <taxon>Leotiomycetes</taxon>
        <taxon>Helotiales</taxon>
        <taxon>Hyaloscyphaceae</taxon>
        <taxon>Hyaloscypha</taxon>
        <taxon>Hyaloscypha variabilis</taxon>
    </lineage>
</organism>
<dbReference type="AlphaFoldDB" id="A0A2J6S469"/>
<name>A0A2J6S469_HYAVF</name>
<keyword evidence="9" id="KW-1185">Reference proteome</keyword>
<accession>A0A2J6S469</accession>
<dbReference type="GO" id="GO:0016020">
    <property type="term" value="C:membrane"/>
    <property type="evidence" value="ECO:0007669"/>
    <property type="project" value="UniProtKB-SubCell"/>
</dbReference>
<evidence type="ECO:0000259" key="7">
    <source>
        <dbReference type="Pfam" id="PF20684"/>
    </source>
</evidence>
<feature type="transmembrane region" description="Helical" evidence="6">
    <location>
        <begin position="90"/>
        <end position="114"/>
    </location>
</feature>
<dbReference type="EMBL" id="KZ613940">
    <property type="protein sequence ID" value="PMD45551.1"/>
    <property type="molecule type" value="Genomic_DNA"/>
</dbReference>
<keyword evidence="4 6" id="KW-0472">Membrane</keyword>
<comment type="similarity">
    <text evidence="5">Belongs to the SAT4 family.</text>
</comment>
<evidence type="ECO:0000256" key="5">
    <source>
        <dbReference type="ARBA" id="ARBA00038359"/>
    </source>
</evidence>
<gene>
    <name evidence="8" type="ORF">L207DRAFT_481956</name>
</gene>